<gene>
    <name evidence="5" type="ordered locus">RSal33209_0918</name>
</gene>
<dbReference type="InterPro" id="IPR011991">
    <property type="entry name" value="ArsR-like_HTH"/>
</dbReference>
<evidence type="ECO:0000313" key="6">
    <source>
        <dbReference type="Proteomes" id="UP000002007"/>
    </source>
</evidence>
<keyword evidence="1" id="KW-0805">Transcription regulation</keyword>
<dbReference type="InterPro" id="IPR051081">
    <property type="entry name" value="HTH_MetalResp_TranReg"/>
</dbReference>
<dbReference type="PROSITE" id="PS50987">
    <property type="entry name" value="HTH_ARSR_2"/>
    <property type="match status" value="1"/>
</dbReference>
<evidence type="ECO:0000259" key="4">
    <source>
        <dbReference type="PROSITE" id="PS50987"/>
    </source>
</evidence>
<dbReference type="InterPro" id="IPR036390">
    <property type="entry name" value="WH_DNA-bd_sf"/>
</dbReference>
<dbReference type="InterPro" id="IPR045981">
    <property type="entry name" value="DUF5937"/>
</dbReference>
<dbReference type="NCBIfam" id="NF033788">
    <property type="entry name" value="HTH_metalloreg"/>
    <property type="match status" value="1"/>
</dbReference>
<dbReference type="GO" id="GO:0003677">
    <property type="term" value="F:DNA binding"/>
    <property type="evidence" value="ECO:0007669"/>
    <property type="project" value="UniProtKB-KW"/>
</dbReference>
<dbReference type="STRING" id="288705.RSal33209_0918"/>
<evidence type="ECO:0000256" key="3">
    <source>
        <dbReference type="ARBA" id="ARBA00023163"/>
    </source>
</evidence>
<sequence>MGASIAGRLRSVFFADAWQQVVGSLHQDARHKHDLLVNNGLSSALGAISDAVTLDSSGQRIVVDKLQDKGTSAVGKGVTFLPSAFGHPHLLVVHAPGWRPVIQYPAEGLASPNAKGLDSLQDKIHALDHPVRLRLIRSLLRSPLTTIELAETWRLSAPEVSRQLAVLKDAGLVFTKREGRYVKYQVDVLVTARLGSDIIDALLR</sequence>
<evidence type="ECO:0000313" key="5">
    <source>
        <dbReference type="EMBL" id="ABY22661.1"/>
    </source>
</evidence>
<name>A9WQL9_RENSM</name>
<dbReference type="KEGG" id="rsa:RSal33209_0918"/>
<dbReference type="InterPro" id="IPR001845">
    <property type="entry name" value="HTH_ArsR_DNA-bd_dom"/>
</dbReference>
<dbReference type="GO" id="GO:0003700">
    <property type="term" value="F:DNA-binding transcription factor activity"/>
    <property type="evidence" value="ECO:0007669"/>
    <property type="project" value="InterPro"/>
</dbReference>
<dbReference type="Pfam" id="PF19361">
    <property type="entry name" value="DUF5937"/>
    <property type="match status" value="1"/>
</dbReference>
<organism evidence="5 6">
    <name type="scientific">Renibacterium salmoninarum (strain ATCC 33209 / DSM 20767 / JCM 11484 / NBRC 15589 / NCIMB 2235)</name>
    <dbReference type="NCBI Taxonomy" id="288705"/>
    <lineage>
        <taxon>Bacteria</taxon>
        <taxon>Bacillati</taxon>
        <taxon>Actinomycetota</taxon>
        <taxon>Actinomycetes</taxon>
        <taxon>Micrococcales</taxon>
        <taxon>Micrococcaceae</taxon>
        <taxon>Renibacterium</taxon>
    </lineage>
</organism>
<dbReference type="eggNOG" id="COG0640">
    <property type="taxonomic scope" value="Bacteria"/>
</dbReference>
<dbReference type="Gene3D" id="1.10.10.10">
    <property type="entry name" value="Winged helix-like DNA-binding domain superfamily/Winged helix DNA-binding domain"/>
    <property type="match status" value="1"/>
</dbReference>
<keyword evidence="6" id="KW-1185">Reference proteome</keyword>
<accession>A9WQL9</accession>
<dbReference type="EMBL" id="CP000910">
    <property type="protein sequence ID" value="ABY22661.1"/>
    <property type="molecule type" value="Genomic_DNA"/>
</dbReference>
<dbReference type="SMART" id="SM00418">
    <property type="entry name" value="HTH_ARSR"/>
    <property type="match status" value="1"/>
</dbReference>
<reference evidence="6" key="1">
    <citation type="journal article" date="2008" name="J. Bacteriol.">
        <title>Genome sequence of the fish pathogen Renibacterium salmoninarum suggests reductive evolution away from an environmental Arthrobacter ancestor.</title>
        <authorList>
            <person name="Wiens G.D."/>
            <person name="Rockey D.D."/>
            <person name="Wu Z."/>
            <person name="Chang J."/>
            <person name="Levy R."/>
            <person name="Crane S."/>
            <person name="Chen D.S."/>
            <person name="Capri G.R."/>
            <person name="Burnett J.R."/>
            <person name="Sudheesh P.S."/>
            <person name="Schipma M.J."/>
            <person name="Burd H."/>
            <person name="Bhattacharyya A."/>
            <person name="Rhodes L.D."/>
            <person name="Kaul R."/>
            <person name="Strom M.S."/>
        </authorList>
    </citation>
    <scope>NUCLEOTIDE SEQUENCE [LARGE SCALE GENOMIC DNA]</scope>
    <source>
        <strain evidence="6">ATCC 33209 / DSM 20767 / JCM 11484 / NBRC 15589 / NCIMB 2235</strain>
    </source>
</reference>
<dbReference type="PANTHER" id="PTHR33154:SF33">
    <property type="entry name" value="TRANSCRIPTIONAL REPRESSOR SDPR"/>
    <property type="match status" value="1"/>
</dbReference>
<dbReference type="PRINTS" id="PR00778">
    <property type="entry name" value="HTHARSR"/>
</dbReference>
<dbReference type="Pfam" id="PF01022">
    <property type="entry name" value="HTH_5"/>
    <property type="match status" value="1"/>
</dbReference>
<evidence type="ECO:0000256" key="2">
    <source>
        <dbReference type="ARBA" id="ARBA00023125"/>
    </source>
</evidence>
<dbReference type="CDD" id="cd00090">
    <property type="entry name" value="HTH_ARSR"/>
    <property type="match status" value="1"/>
</dbReference>
<keyword evidence="2" id="KW-0238">DNA-binding</keyword>
<protein>
    <submittedName>
        <fullName evidence="5">Transcriptional regulator, ArsR family</fullName>
    </submittedName>
</protein>
<dbReference type="HOGENOM" id="CLU_1342333_0_0_11"/>
<dbReference type="Proteomes" id="UP000002007">
    <property type="component" value="Chromosome"/>
</dbReference>
<proteinExistence type="predicted"/>
<dbReference type="SUPFAM" id="SSF46785">
    <property type="entry name" value="Winged helix' DNA-binding domain"/>
    <property type="match status" value="1"/>
</dbReference>
<feature type="domain" description="HTH arsR-type" evidence="4">
    <location>
        <begin position="112"/>
        <end position="204"/>
    </location>
</feature>
<keyword evidence="3" id="KW-0804">Transcription</keyword>
<dbReference type="AlphaFoldDB" id="A9WQL9"/>
<evidence type="ECO:0000256" key="1">
    <source>
        <dbReference type="ARBA" id="ARBA00023015"/>
    </source>
</evidence>
<dbReference type="InterPro" id="IPR036388">
    <property type="entry name" value="WH-like_DNA-bd_sf"/>
</dbReference>
<dbReference type="PANTHER" id="PTHR33154">
    <property type="entry name" value="TRANSCRIPTIONAL REGULATOR, ARSR FAMILY"/>
    <property type="match status" value="1"/>
</dbReference>